<feature type="compositionally biased region" description="Polar residues" evidence="1">
    <location>
        <begin position="18"/>
        <end position="39"/>
    </location>
</feature>
<proteinExistence type="predicted"/>
<organism evidence="2 3">
    <name type="scientific">Takifugu flavidus</name>
    <name type="common">sansaifugu</name>
    <dbReference type="NCBI Taxonomy" id="433684"/>
    <lineage>
        <taxon>Eukaryota</taxon>
        <taxon>Metazoa</taxon>
        <taxon>Chordata</taxon>
        <taxon>Craniata</taxon>
        <taxon>Vertebrata</taxon>
        <taxon>Euteleostomi</taxon>
        <taxon>Actinopterygii</taxon>
        <taxon>Neopterygii</taxon>
        <taxon>Teleostei</taxon>
        <taxon>Neoteleostei</taxon>
        <taxon>Acanthomorphata</taxon>
        <taxon>Eupercaria</taxon>
        <taxon>Tetraodontiformes</taxon>
        <taxon>Tetradontoidea</taxon>
        <taxon>Tetraodontidae</taxon>
        <taxon>Takifugu</taxon>
    </lineage>
</organism>
<dbReference type="AlphaFoldDB" id="A0A5C6NGN6"/>
<feature type="compositionally biased region" description="Pro residues" evidence="1">
    <location>
        <begin position="155"/>
        <end position="168"/>
    </location>
</feature>
<name>A0A5C6NGN6_9TELE</name>
<dbReference type="Proteomes" id="UP000324091">
    <property type="component" value="Chromosome 20"/>
</dbReference>
<comment type="caution">
    <text evidence="2">The sequence shown here is derived from an EMBL/GenBank/DDBJ whole genome shotgun (WGS) entry which is preliminary data.</text>
</comment>
<feature type="region of interest" description="Disordered" evidence="1">
    <location>
        <begin position="1"/>
        <end position="39"/>
    </location>
</feature>
<dbReference type="EMBL" id="RHFK02000013">
    <property type="protein sequence ID" value="TWW66634.1"/>
    <property type="molecule type" value="Genomic_DNA"/>
</dbReference>
<feature type="region of interest" description="Disordered" evidence="1">
    <location>
        <begin position="142"/>
        <end position="170"/>
    </location>
</feature>
<protein>
    <submittedName>
        <fullName evidence="2">Uncharacterized protein</fullName>
    </submittedName>
</protein>
<reference evidence="2 3" key="1">
    <citation type="submission" date="2019-04" db="EMBL/GenBank/DDBJ databases">
        <title>Chromosome genome assembly for Takifugu flavidus.</title>
        <authorList>
            <person name="Xiao S."/>
        </authorList>
    </citation>
    <scope>NUCLEOTIDE SEQUENCE [LARGE SCALE GENOMIC DNA]</scope>
    <source>
        <strain evidence="2">HTHZ2018</strain>
        <tissue evidence="2">Muscle</tissue>
    </source>
</reference>
<accession>A0A5C6NGN6</accession>
<keyword evidence="3" id="KW-1185">Reference proteome</keyword>
<evidence type="ECO:0000256" key="1">
    <source>
        <dbReference type="SAM" id="MobiDB-lite"/>
    </source>
</evidence>
<evidence type="ECO:0000313" key="2">
    <source>
        <dbReference type="EMBL" id="TWW66634.1"/>
    </source>
</evidence>
<evidence type="ECO:0000313" key="3">
    <source>
        <dbReference type="Proteomes" id="UP000324091"/>
    </source>
</evidence>
<sequence length="181" mass="19178">MGKQESAPSEEHGGPAESDNNYSRNTPVGNLKSASQRSQTGLLAQRSLAEVKPDANVKLVLDLSAARPQIETRASPSSWYVNKRLLILVGCCLTSRSPSPPPPVPTLSLPPQLTDAKLGSGLLGPLTSEHLIRTERLIWPGRAGPSSRAAGVAPEQPPPPPPHPPAPPVTLHFPLLLGRIM</sequence>
<gene>
    <name evidence="2" type="ORF">D4764_20G0006660</name>
</gene>